<dbReference type="PANTHER" id="PTHR37826">
    <property type="entry name" value="FLOTILLIN BAND_7_5 DOMAIN PROTEIN"/>
    <property type="match status" value="1"/>
</dbReference>
<accession>A0A1Y4QZN3</accession>
<gene>
    <name evidence="2" type="ORF">B5E88_08000</name>
</gene>
<keyword evidence="2" id="KW-0547">Nucleotide-binding</keyword>
<dbReference type="EMBL" id="NFLC01000014">
    <property type="protein sequence ID" value="OUQ09962.1"/>
    <property type="molecule type" value="Genomic_DNA"/>
</dbReference>
<evidence type="ECO:0000256" key="1">
    <source>
        <dbReference type="SAM" id="Phobius"/>
    </source>
</evidence>
<reference evidence="3" key="1">
    <citation type="submission" date="2017-04" db="EMBL/GenBank/DDBJ databases">
        <title>Function of individual gut microbiota members based on whole genome sequencing of pure cultures obtained from chicken caecum.</title>
        <authorList>
            <person name="Medvecky M."/>
            <person name="Cejkova D."/>
            <person name="Polansky O."/>
            <person name="Karasova D."/>
            <person name="Kubasova T."/>
            <person name="Cizek A."/>
            <person name="Rychlik I."/>
        </authorList>
    </citation>
    <scope>NUCLEOTIDE SEQUENCE [LARGE SCALE GENOMIC DNA]</scope>
    <source>
        <strain evidence="3">An144</strain>
    </source>
</reference>
<comment type="caution">
    <text evidence="2">The sequence shown here is derived from an EMBL/GenBank/DDBJ whole genome shotgun (WGS) entry which is preliminary data.</text>
</comment>
<name>A0A1Y4QZN3_9ENTE</name>
<proteinExistence type="predicted"/>
<feature type="transmembrane region" description="Helical" evidence="1">
    <location>
        <begin position="344"/>
        <end position="366"/>
    </location>
</feature>
<keyword evidence="1" id="KW-1133">Transmembrane helix</keyword>
<evidence type="ECO:0000313" key="2">
    <source>
        <dbReference type="EMBL" id="OUQ09962.1"/>
    </source>
</evidence>
<dbReference type="Gene3D" id="2.20.28.30">
    <property type="entry name" value="RNA polymerase ii, chain L"/>
    <property type="match status" value="2"/>
</dbReference>
<evidence type="ECO:0000313" key="3">
    <source>
        <dbReference type="Proteomes" id="UP000196074"/>
    </source>
</evidence>
<dbReference type="AlphaFoldDB" id="A0A1Y4QZN3"/>
<keyword evidence="1" id="KW-0472">Membrane</keyword>
<dbReference type="PANTHER" id="PTHR37826:SF3">
    <property type="entry name" value="J DOMAIN-CONTAINING PROTEIN"/>
    <property type="match status" value="1"/>
</dbReference>
<sequence>MEALTHRCPNCGGALTFEPSDQQFHCPYCLSVFTEEEVTTFEQKQKQAKAFAQDEANTQSQTQTTTQPNEITEDAYDLYSCPSCGAQIACEATTAATECYFCHSPVILSGRLSGDLLPDKILPFKITKKEAQKQFIDWASHKYFVPRAFFNEQQVEKMTGVYFPYWITEAKGEAEISGKSTTIRVWQVGNVEYTETKQYHIHRKGKFHFKNLVKNALTKNVQKKMVEAVQPFPLESMQDFHSQYLSGFLAEKRDIEFDQLQANVRHEMGNYALEAFEDTIAAQTSFQPEIQESKVLAIDKQYVLLPMWLVTYKNRASSNKVYYYAMNGITGKTAGILPLDSLKLGLVSGISGVLVTALLLLGGYFFL</sequence>
<organism evidence="2 3">
    <name type="scientific">Enterococcus cecorum</name>
    <dbReference type="NCBI Taxonomy" id="44008"/>
    <lineage>
        <taxon>Bacteria</taxon>
        <taxon>Bacillati</taxon>
        <taxon>Bacillota</taxon>
        <taxon>Bacilli</taxon>
        <taxon>Lactobacillales</taxon>
        <taxon>Enterococcaceae</taxon>
        <taxon>Enterococcus</taxon>
    </lineage>
</organism>
<keyword evidence="2" id="KW-0067">ATP-binding</keyword>
<dbReference type="RefSeq" id="WP_087215338.1">
    <property type="nucleotide sequence ID" value="NZ_NFLC01000014.1"/>
</dbReference>
<dbReference type="Proteomes" id="UP000196074">
    <property type="component" value="Unassembled WGS sequence"/>
</dbReference>
<keyword evidence="1" id="KW-0812">Transmembrane</keyword>
<dbReference type="GO" id="GO:0005524">
    <property type="term" value="F:ATP binding"/>
    <property type="evidence" value="ECO:0007669"/>
    <property type="project" value="UniProtKB-KW"/>
</dbReference>
<protein>
    <submittedName>
        <fullName evidence="2">ATP-binding protein</fullName>
    </submittedName>
</protein>